<dbReference type="RefSeq" id="WP_284487799.1">
    <property type="nucleotide sequence ID" value="NZ_JASNJE010000061.1"/>
</dbReference>
<organism evidence="1 2">
    <name type="scientific">Sedimentitalea xiamensis</name>
    <dbReference type="NCBI Taxonomy" id="3050037"/>
    <lineage>
        <taxon>Bacteria</taxon>
        <taxon>Pseudomonadati</taxon>
        <taxon>Pseudomonadota</taxon>
        <taxon>Alphaproteobacteria</taxon>
        <taxon>Rhodobacterales</taxon>
        <taxon>Paracoccaceae</taxon>
        <taxon>Sedimentitalea</taxon>
    </lineage>
</organism>
<evidence type="ECO:0000313" key="2">
    <source>
        <dbReference type="Proteomes" id="UP001227126"/>
    </source>
</evidence>
<dbReference type="EMBL" id="JASNJE010000061">
    <property type="protein sequence ID" value="MDK3075886.1"/>
    <property type="molecule type" value="Genomic_DNA"/>
</dbReference>
<sequence>MKASVTLPLKGLCLNLCGAAILNLKSSGGIVVISKKHWSPGRDVSVQRVERRETDGWLVSGTLAP</sequence>
<accession>A0ABT7FL47</accession>
<feature type="non-terminal residue" evidence="1">
    <location>
        <position position="65"/>
    </location>
</feature>
<protein>
    <submittedName>
        <fullName evidence="1">Uncharacterized protein</fullName>
    </submittedName>
</protein>
<comment type="caution">
    <text evidence="1">The sequence shown here is derived from an EMBL/GenBank/DDBJ whole genome shotgun (WGS) entry which is preliminary data.</text>
</comment>
<proteinExistence type="predicted"/>
<name>A0ABT7FL47_9RHOB</name>
<evidence type="ECO:0000313" key="1">
    <source>
        <dbReference type="EMBL" id="MDK3075886.1"/>
    </source>
</evidence>
<reference evidence="1 2" key="1">
    <citation type="submission" date="2023-05" db="EMBL/GenBank/DDBJ databases">
        <title>Sedimentitalea sp. nov. JM2-8.</title>
        <authorList>
            <person name="Huang J."/>
        </authorList>
    </citation>
    <scope>NUCLEOTIDE SEQUENCE [LARGE SCALE GENOMIC DNA]</scope>
    <source>
        <strain evidence="1 2">JM2-8</strain>
    </source>
</reference>
<gene>
    <name evidence="1" type="ORF">QO034_22795</name>
</gene>
<keyword evidence="2" id="KW-1185">Reference proteome</keyword>
<dbReference type="Proteomes" id="UP001227126">
    <property type="component" value="Unassembled WGS sequence"/>
</dbReference>